<feature type="transmembrane region" description="Helical" evidence="1">
    <location>
        <begin position="99"/>
        <end position="122"/>
    </location>
</feature>
<proteinExistence type="predicted"/>
<evidence type="ECO:0000256" key="1">
    <source>
        <dbReference type="SAM" id="Phobius"/>
    </source>
</evidence>
<feature type="transmembrane region" description="Helical" evidence="1">
    <location>
        <begin position="531"/>
        <end position="552"/>
    </location>
</feature>
<feature type="transmembrane region" description="Helical" evidence="1">
    <location>
        <begin position="564"/>
        <end position="585"/>
    </location>
</feature>
<evidence type="ECO:0008006" key="4">
    <source>
        <dbReference type="Google" id="ProtNLM"/>
    </source>
</evidence>
<dbReference type="AlphaFoldDB" id="A0A2G6EF41"/>
<organism evidence="2 3">
    <name type="scientific">candidate division KSB3 bacterium</name>
    <dbReference type="NCBI Taxonomy" id="2044937"/>
    <lineage>
        <taxon>Bacteria</taxon>
        <taxon>candidate division KSB3</taxon>
    </lineage>
</organism>
<keyword evidence="1" id="KW-0472">Membrane</keyword>
<feature type="transmembrane region" description="Helical" evidence="1">
    <location>
        <begin position="406"/>
        <end position="425"/>
    </location>
</feature>
<keyword evidence="1" id="KW-0812">Transmembrane</keyword>
<keyword evidence="1" id="KW-1133">Transmembrane helix</keyword>
<reference evidence="2 3" key="1">
    <citation type="submission" date="2017-10" db="EMBL/GenBank/DDBJ databases">
        <title>Novel microbial diversity and functional potential in the marine mammal oral microbiome.</title>
        <authorList>
            <person name="Dudek N.K."/>
            <person name="Sun C.L."/>
            <person name="Burstein D."/>
            <person name="Kantor R.S."/>
            <person name="Aliaga Goltsman D.S."/>
            <person name="Bik E.M."/>
            <person name="Thomas B.C."/>
            <person name="Banfield J.F."/>
            <person name="Relman D.A."/>
        </authorList>
    </citation>
    <scope>NUCLEOTIDE SEQUENCE [LARGE SCALE GENOMIC DNA]</scope>
    <source>
        <strain evidence="2">DOLZORAL124_49_17</strain>
    </source>
</reference>
<dbReference type="Pfam" id="PF10060">
    <property type="entry name" value="DUF2298"/>
    <property type="match status" value="1"/>
</dbReference>
<feature type="transmembrane region" description="Helical" evidence="1">
    <location>
        <begin position="39"/>
        <end position="62"/>
    </location>
</feature>
<feature type="transmembrane region" description="Helical" evidence="1">
    <location>
        <begin position="68"/>
        <end position="87"/>
    </location>
</feature>
<evidence type="ECO:0000313" key="2">
    <source>
        <dbReference type="EMBL" id="PID60411.1"/>
    </source>
</evidence>
<feature type="transmembrane region" description="Helical" evidence="1">
    <location>
        <begin position="361"/>
        <end position="386"/>
    </location>
</feature>
<dbReference type="NCBIfam" id="TIGR03662">
    <property type="entry name" value="Chlor_Arch_YYY"/>
    <property type="match status" value="1"/>
</dbReference>
<feature type="transmembrane region" description="Helical" evidence="1">
    <location>
        <begin position="302"/>
        <end position="318"/>
    </location>
</feature>
<feature type="transmembrane region" description="Helical" evidence="1">
    <location>
        <begin position="184"/>
        <end position="206"/>
    </location>
</feature>
<sequence length="751" mass="84614">MSSDLSLIVCWYGIFWALGWISLPVCFSVCRHFPDRGFAIAKSLGFFLICYAVWLLGSLGLAPYQRRTIVLVLIGYALLNLLVLVRQARALCQWLKSRLPLLLLEEAVFLLFFLIVTFLRMYNPDIAGAEKEADFTMLNAMIHSDGFPPKDSWFAGAHINYYYFGYLLWATVMKLTAIPSSSGFNLALAGIVALSAVSVFGLVFHLTRKFLPSLFSSALLMILGNLDGLVQVIERHGTLLPFDWWRSSRVIPDTINEFPCFSVLLGDLHAHFMGIPLFVLLLALLAQLLAQRTQAVSSLRSALLLGLIALCLGGISVSNRWDEPGALILIGLTLLSVRPAAGESEPATRRFAPRLSWKKLLARAGGSWIAVLLASRLFFLPFYRHFVPQAGLGNLRLVSFTQRTELRHFLLIYGLFLWGLLPFFFKSLKGLNFFWQASREQLILWANCAVLGVVVCVLYPSEIVWLFSALLLLLCLAGWSQAGSISEDAERFAGLLLIVSFGILAGCELLYIKDFYGHPLERQNTVFKFYYQAWILLSVGMPVSLVFALRSCKAGKRIQQMKRMWLAGLLLLCGSCAIYPAAAAWQKTNSFKGRDQGGLAYIPSLDGSKYIAYREPYEYEALDWIRRHTESRVVILEATGNAYSFFGRVSSVTGRTTVLGWGNHEALWRDQSWLSILTRSEHIRRIYDSPDKNAVLDLLRAYHIQYVYVGTLERREYQREGLRAFDRFGKLFSKVFENAAVTIYAVDLAES</sequence>
<dbReference type="PANTHER" id="PTHR10790">
    <property type="entry name" value="TPR-DOMAIN CONTAINING PROTEIN"/>
    <property type="match status" value="1"/>
</dbReference>
<evidence type="ECO:0000313" key="3">
    <source>
        <dbReference type="Proteomes" id="UP000229740"/>
    </source>
</evidence>
<feature type="transmembrane region" description="Helical" evidence="1">
    <location>
        <begin position="153"/>
        <end position="172"/>
    </location>
</feature>
<accession>A0A2G6EF41</accession>
<feature type="transmembrane region" description="Helical" evidence="1">
    <location>
        <begin position="6"/>
        <end position="27"/>
    </location>
</feature>
<protein>
    <recommendedName>
        <fullName evidence="4">YYY membrane protein</fullName>
    </recommendedName>
</protein>
<comment type="caution">
    <text evidence="2">The sequence shown here is derived from an EMBL/GenBank/DDBJ whole genome shotgun (WGS) entry which is preliminary data.</text>
</comment>
<feature type="transmembrane region" description="Helical" evidence="1">
    <location>
        <begin position="268"/>
        <end position="290"/>
    </location>
</feature>
<dbReference type="EMBL" id="PDPS01000007">
    <property type="protein sequence ID" value="PID60411.1"/>
    <property type="molecule type" value="Genomic_DNA"/>
</dbReference>
<dbReference type="PANTHER" id="PTHR10790:SF51">
    <property type="entry name" value="TETRATRICOPEPTIDE REPEAT PROTEIN"/>
    <property type="match status" value="1"/>
</dbReference>
<name>A0A2G6EF41_9BACT</name>
<dbReference type="InterPro" id="IPR018746">
    <property type="entry name" value="DUF2298"/>
</dbReference>
<gene>
    <name evidence="2" type="ORF">CSB45_00360</name>
</gene>
<dbReference type="Proteomes" id="UP000229740">
    <property type="component" value="Unassembled WGS sequence"/>
</dbReference>
<feature type="transmembrane region" description="Helical" evidence="1">
    <location>
        <begin position="492"/>
        <end position="511"/>
    </location>
</feature>
<feature type="transmembrane region" description="Helical" evidence="1">
    <location>
        <begin position="463"/>
        <end position="480"/>
    </location>
</feature>